<keyword evidence="8" id="KW-1185">Reference proteome</keyword>
<dbReference type="AlphaFoldDB" id="A0A9D3WDX9"/>
<dbReference type="Pfam" id="PF04810">
    <property type="entry name" value="zf-Sec23_Sec24"/>
    <property type="match status" value="1"/>
</dbReference>
<dbReference type="Gene3D" id="2.30.30.380">
    <property type="entry name" value="Zn-finger domain of Sec23/24"/>
    <property type="match status" value="1"/>
</dbReference>
<evidence type="ECO:0000313" key="7">
    <source>
        <dbReference type="EMBL" id="KAH1121200.1"/>
    </source>
</evidence>
<dbReference type="OrthoDB" id="49016at2759"/>
<organism evidence="7 8">
    <name type="scientific">Gossypium stocksii</name>
    <dbReference type="NCBI Taxonomy" id="47602"/>
    <lineage>
        <taxon>Eukaryota</taxon>
        <taxon>Viridiplantae</taxon>
        <taxon>Streptophyta</taxon>
        <taxon>Embryophyta</taxon>
        <taxon>Tracheophyta</taxon>
        <taxon>Spermatophyta</taxon>
        <taxon>Magnoliopsida</taxon>
        <taxon>eudicotyledons</taxon>
        <taxon>Gunneridae</taxon>
        <taxon>Pentapetalae</taxon>
        <taxon>rosids</taxon>
        <taxon>malvids</taxon>
        <taxon>Malvales</taxon>
        <taxon>Malvaceae</taxon>
        <taxon>Malvoideae</taxon>
        <taxon>Gossypium</taxon>
    </lineage>
</organism>
<dbReference type="GO" id="GO:0030127">
    <property type="term" value="C:COPII vesicle coat"/>
    <property type="evidence" value="ECO:0007669"/>
    <property type="project" value="InterPro"/>
</dbReference>
<evidence type="ECO:0000259" key="5">
    <source>
        <dbReference type="Pfam" id="PF04810"/>
    </source>
</evidence>
<dbReference type="GO" id="GO:0070971">
    <property type="term" value="C:endoplasmic reticulum exit site"/>
    <property type="evidence" value="ECO:0007669"/>
    <property type="project" value="TreeGrafter"/>
</dbReference>
<dbReference type="PANTHER" id="PTHR13803">
    <property type="entry name" value="SEC24-RELATED PROTEIN"/>
    <property type="match status" value="1"/>
</dbReference>
<comment type="subcellular location">
    <subcellularLocation>
        <location evidence="1">Golgi apparatus membrane</location>
    </subcellularLocation>
</comment>
<dbReference type="Pfam" id="PF04811">
    <property type="entry name" value="Sec23_trunk"/>
    <property type="match status" value="1"/>
</dbReference>
<dbReference type="InterPro" id="IPR050550">
    <property type="entry name" value="SEC23_SEC24_subfamily"/>
</dbReference>
<feature type="region of interest" description="Disordered" evidence="4">
    <location>
        <begin position="1"/>
        <end position="47"/>
    </location>
</feature>
<evidence type="ECO:0000256" key="2">
    <source>
        <dbReference type="ARBA" id="ARBA00008334"/>
    </source>
</evidence>
<dbReference type="Gene3D" id="3.40.50.410">
    <property type="entry name" value="von Willebrand factor, type A domain"/>
    <property type="match status" value="1"/>
</dbReference>
<dbReference type="SUPFAM" id="SSF53300">
    <property type="entry name" value="vWA-like"/>
    <property type="match status" value="1"/>
</dbReference>
<evidence type="ECO:0008006" key="9">
    <source>
        <dbReference type="Google" id="ProtNLM"/>
    </source>
</evidence>
<evidence type="ECO:0000313" key="8">
    <source>
        <dbReference type="Proteomes" id="UP000828251"/>
    </source>
</evidence>
<proteinExistence type="inferred from homology"/>
<dbReference type="SUPFAM" id="SSF82919">
    <property type="entry name" value="Zn-finger domain of Sec23/24"/>
    <property type="match status" value="1"/>
</dbReference>
<dbReference type="GO" id="GO:0006886">
    <property type="term" value="P:intracellular protein transport"/>
    <property type="evidence" value="ECO:0007669"/>
    <property type="project" value="InterPro"/>
</dbReference>
<keyword evidence="3" id="KW-0333">Golgi apparatus</keyword>
<feature type="domain" description="Sec23/Sec24 trunk" evidence="6">
    <location>
        <begin position="163"/>
        <end position="342"/>
    </location>
</feature>
<comment type="caution">
    <text evidence="7">The sequence shown here is derived from an EMBL/GenBank/DDBJ whole genome shotgun (WGS) entry which is preliminary data.</text>
</comment>
<dbReference type="InterPro" id="IPR036174">
    <property type="entry name" value="Znf_Sec23_Sec24_sf"/>
</dbReference>
<dbReference type="Proteomes" id="UP000828251">
    <property type="component" value="Unassembled WGS sequence"/>
</dbReference>
<evidence type="ECO:0000256" key="1">
    <source>
        <dbReference type="ARBA" id="ARBA00004394"/>
    </source>
</evidence>
<evidence type="ECO:0000256" key="4">
    <source>
        <dbReference type="SAM" id="MobiDB-lite"/>
    </source>
</evidence>
<comment type="similarity">
    <text evidence="2">Belongs to the SEC23/SEC24 family. SEC24 subfamily.</text>
</comment>
<gene>
    <name evidence="7" type="ORF">J1N35_004360</name>
</gene>
<dbReference type="PANTHER" id="PTHR13803:SF39">
    <property type="entry name" value="SECRETORY 24AB, ISOFORM A"/>
    <property type="match status" value="1"/>
</dbReference>
<sequence length="344" mass="38275">MRRKVRDQGPVVGSEASNFRHTPPVASPTMIHSSSAEPSLPPRFGDPSVLSSPITSVPPSRVVCPLVEAPEGEEVPVINFTSAGTIRCRRCRTYVNPYVTFIDVGRKWRCNICSLPKDVPGEYFANLDATGRRIDLDQRPELIKGSVEFVAPIEYMVRPLILPLYFFLIDVSISTVRSDMIEVVAQTIRSCLDELTGFPRTQIGFITFDSTIHFYNMKASFYLPPNPGSHERLLPSDGLSIHCPIPDGFHTNMVETFLDSLPSMFQDNVNVESAFGSALKAAFMVMSKLGGKLLIFQNTLPSMGVGCLKLRGHDLHVYGTDKEHTLRLPEDTFYKQMAADLTNF</sequence>
<dbReference type="GO" id="GO:0000149">
    <property type="term" value="F:SNARE binding"/>
    <property type="evidence" value="ECO:0007669"/>
    <property type="project" value="TreeGrafter"/>
</dbReference>
<accession>A0A9D3WDX9</accession>
<evidence type="ECO:0000259" key="6">
    <source>
        <dbReference type="Pfam" id="PF04811"/>
    </source>
</evidence>
<dbReference type="InterPro" id="IPR006895">
    <property type="entry name" value="Znf_Sec23_Sec24"/>
</dbReference>
<dbReference type="GO" id="GO:0000139">
    <property type="term" value="C:Golgi membrane"/>
    <property type="evidence" value="ECO:0007669"/>
    <property type="project" value="UniProtKB-SubCell"/>
</dbReference>
<protein>
    <recommendedName>
        <fullName evidence="9">Sec23/Sec24 trunk domain-containing protein</fullName>
    </recommendedName>
</protein>
<dbReference type="InterPro" id="IPR006896">
    <property type="entry name" value="Sec23/24_trunk_dom"/>
</dbReference>
<dbReference type="GO" id="GO:0090110">
    <property type="term" value="P:COPII-coated vesicle cargo loading"/>
    <property type="evidence" value="ECO:0007669"/>
    <property type="project" value="TreeGrafter"/>
</dbReference>
<feature type="domain" description="Zinc finger Sec23/Sec24-type" evidence="5">
    <location>
        <begin position="86"/>
        <end position="123"/>
    </location>
</feature>
<dbReference type="InterPro" id="IPR036465">
    <property type="entry name" value="vWFA_dom_sf"/>
</dbReference>
<dbReference type="EMBL" id="JAIQCV010000002">
    <property type="protein sequence ID" value="KAH1121200.1"/>
    <property type="molecule type" value="Genomic_DNA"/>
</dbReference>
<dbReference type="GO" id="GO:0008270">
    <property type="term" value="F:zinc ion binding"/>
    <property type="evidence" value="ECO:0007669"/>
    <property type="project" value="InterPro"/>
</dbReference>
<name>A0A9D3WDX9_9ROSI</name>
<reference evidence="7 8" key="1">
    <citation type="journal article" date="2021" name="Plant Biotechnol. J.">
        <title>Multi-omics assisted identification of the key and species-specific regulatory components of drought-tolerant mechanisms in Gossypium stocksii.</title>
        <authorList>
            <person name="Yu D."/>
            <person name="Ke L."/>
            <person name="Zhang D."/>
            <person name="Wu Y."/>
            <person name="Sun Y."/>
            <person name="Mei J."/>
            <person name="Sun J."/>
            <person name="Sun Y."/>
        </authorList>
    </citation>
    <scope>NUCLEOTIDE SEQUENCE [LARGE SCALE GENOMIC DNA]</scope>
    <source>
        <strain evidence="8">cv. E1</strain>
        <tissue evidence="7">Leaf</tissue>
    </source>
</reference>
<evidence type="ECO:0000256" key="3">
    <source>
        <dbReference type="ARBA" id="ARBA00023034"/>
    </source>
</evidence>